<gene>
    <name evidence="2" type="ORF">D1Y85_12200</name>
</gene>
<feature type="region of interest" description="Disordered" evidence="1">
    <location>
        <begin position="1"/>
        <end position="27"/>
    </location>
</feature>
<sequence>MAKARFTLPADPRPPAAEGEDLNGAPPVVPPCAYLREKATGTVHVYSEEMAKRGDLVEACDDPQAQFIPPAPPPPPAPPATPARARRAESVARDIPHTSVGLNLHATEPGSR</sequence>
<evidence type="ECO:0000313" key="3">
    <source>
        <dbReference type="Proteomes" id="UP000272778"/>
    </source>
</evidence>
<dbReference type="OrthoDB" id="9174969at2"/>
<keyword evidence="3" id="KW-1185">Reference proteome</keyword>
<dbReference type="AlphaFoldDB" id="A0A3N6NDM8"/>
<dbReference type="RefSeq" id="WP_124151304.1">
    <property type="nucleotide sequence ID" value="NZ_RQIS01000007.1"/>
</dbReference>
<comment type="caution">
    <text evidence="2">The sequence shown here is derived from an EMBL/GenBank/DDBJ whole genome shotgun (WGS) entry which is preliminary data.</text>
</comment>
<name>A0A3N6NDM8_9BURK</name>
<accession>A0A3N6NDM8</accession>
<feature type="compositionally biased region" description="Pro residues" evidence="1">
    <location>
        <begin position="69"/>
        <end position="81"/>
    </location>
</feature>
<dbReference type="EMBL" id="RQIS01000007">
    <property type="protein sequence ID" value="RQH06627.1"/>
    <property type="molecule type" value="Genomic_DNA"/>
</dbReference>
<evidence type="ECO:0000256" key="1">
    <source>
        <dbReference type="SAM" id="MobiDB-lite"/>
    </source>
</evidence>
<feature type="region of interest" description="Disordered" evidence="1">
    <location>
        <begin position="63"/>
        <end position="112"/>
    </location>
</feature>
<evidence type="ECO:0000313" key="2">
    <source>
        <dbReference type="EMBL" id="RQH06627.1"/>
    </source>
</evidence>
<dbReference type="Proteomes" id="UP000272778">
    <property type="component" value="Unassembled WGS sequence"/>
</dbReference>
<feature type="compositionally biased region" description="Basic and acidic residues" evidence="1">
    <location>
        <begin position="86"/>
        <end position="96"/>
    </location>
</feature>
<reference evidence="2 3" key="1">
    <citation type="submission" date="2018-11" db="EMBL/GenBank/DDBJ databases">
        <title>Paraburkholderia sp. DHOA04, isolated from soil.</title>
        <authorList>
            <person name="Gao Z.-H."/>
            <person name="Qiu L.-H."/>
            <person name="Fu J.-C."/>
        </authorList>
    </citation>
    <scope>NUCLEOTIDE SEQUENCE [LARGE SCALE GENOMIC DNA]</scope>
    <source>
        <strain evidence="2 3">DHOA04</strain>
    </source>
</reference>
<proteinExistence type="predicted"/>
<protein>
    <submittedName>
        <fullName evidence="2">Uncharacterized protein</fullName>
    </submittedName>
</protein>
<organism evidence="2 3">
    <name type="scientific">Paraburkholderia dinghuensis</name>
    <dbReference type="NCBI Taxonomy" id="2305225"/>
    <lineage>
        <taxon>Bacteria</taxon>
        <taxon>Pseudomonadati</taxon>
        <taxon>Pseudomonadota</taxon>
        <taxon>Betaproteobacteria</taxon>
        <taxon>Burkholderiales</taxon>
        <taxon>Burkholderiaceae</taxon>
        <taxon>Paraburkholderia</taxon>
    </lineage>
</organism>